<feature type="transmembrane region" description="Helical" evidence="1">
    <location>
        <begin position="75"/>
        <end position="96"/>
    </location>
</feature>
<protein>
    <submittedName>
        <fullName evidence="2">DUF4199 domain-containing protein</fullName>
    </submittedName>
</protein>
<dbReference type="EMBL" id="JAVTTP010000001">
    <property type="protein sequence ID" value="MDT7830259.1"/>
    <property type="molecule type" value="Genomic_DNA"/>
</dbReference>
<sequence length="173" mass="18821">MEENQPKTGKFALNYGLLIGGVGVVFGIMLYMMDMQYERGIGVQGAQIGILAVGVVLAIIQFKKANLGYLKISDALKVGAGAALIAGLVGLLYFFVFSNFVEPEYMDKLTEIGKQEALASNPNLTEEQIDQGIAMQKKFAWVSYPLILIFNIIIGLIVGLITGLIIKKQKPAY</sequence>
<organism evidence="2 3">
    <name type="scientific">Pricia mediterranea</name>
    <dbReference type="NCBI Taxonomy" id="3076079"/>
    <lineage>
        <taxon>Bacteria</taxon>
        <taxon>Pseudomonadati</taxon>
        <taxon>Bacteroidota</taxon>
        <taxon>Flavobacteriia</taxon>
        <taxon>Flavobacteriales</taxon>
        <taxon>Flavobacteriaceae</taxon>
        <taxon>Pricia</taxon>
    </lineage>
</organism>
<comment type="caution">
    <text evidence="2">The sequence shown here is derived from an EMBL/GenBank/DDBJ whole genome shotgun (WGS) entry which is preliminary data.</text>
</comment>
<keyword evidence="1" id="KW-0812">Transmembrane</keyword>
<feature type="transmembrane region" description="Helical" evidence="1">
    <location>
        <begin position="144"/>
        <end position="166"/>
    </location>
</feature>
<feature type="transmembrane region" description="Helical" evidence="1">
    <location>
        <begin position="12"/>
        <end position="33"/>
    </location>
</feature>
<evidence type="ECO:0000256" key="1">
    <source>
        <dbReference type="SAM" id="Phobius"/>
    </source>
</evidence>
<feature type="transmembrane region" description="Helical" evidence="1">
    <location>
        <begin position="45"/>
        <end position="63"/>
    </location>
</feature>
<keyword evidence="3" id="KW-1185">Reference proteome</keyword>
<proteinExistence type="predicted"/>
<reference evidence="2 3" key="1">
    <citation type="submission" date="2023-09" db="EMBL/GenBank/DDBJ databases">
        <title>Novel taxa isolated from Blanes Bay.</title>
        <authorList>
            <person name="Rey-Velasco X."/>
            <person name="Lucena T."/>
        </authorList>
    </citation>
    <scope>NUCLEOTIDE SEQUENCE [LARGE SCALE GENOMIC DNA]</scope>
    <source>
        <strain evidence="2 3">S334</strain>
    </source>
</reference>
<gene>
    <name evidence="2" type="ORF">RQM65_16440</name>
</gene>
<dbReference type="InterPro" id="IPR025250">
    <property type="entry name" value="DUF4199"/>
</dbReference>
<dbReference type="RefSeq" id="WP_314016508.1">
    <property type="nucleotide sequence ID" value="NZ_JAVTTP010000001.1"/>
</dbReference>
<keyword evidence="1" id="KW-0472">Membrane</keyword>
<evidence type="ECO:0000313" key="3">
    <source>
        <dbReference type="Proteomes" id="UP001250656"/>
    </source>
</evidence>
<dbReference type="Pfam" id="PF13858">
    <property type="entry name" value="DUF4199"/>
    <property type="match status" value="1"/>
</dbReference>
<accession>A0ABU3LAN5</accession>
<dbReference type="Proteomes" id="UP001250656">
    <property type="component" value="Unassembled WGS sequence"/>
</dbReference>
<name>A0ABU3LAN5_9FLAO</name>
<evidence type="ECO:0000313" key="2">
    <source>
        <dbReference type="EMBL" id="MDT7830259.1"/>
    </source>
</evidence>
<keyword evidence="1" id="KW-1133">Transmembrane helix</keyword>